<evidence type="ECO:0000313" key="1">
    <source>
        <dbReference type="EMBL" id="ANI14486.1"/>
    </source>
</evidence>
<dbReference type="Proteomes" id="UP000077748">
    <property type="component" value="Chromosome"/>
</dbReference>
<gene>
    <name evidence="1" type="ORF">A9C11_11040</name>
    <name evidence="2" type="ORF">P3W55_13515</name>
</gene>
<protein>
    <submittedName>
        <fullName evidence="1">Uncharacterized protein</fullName>
    </submittedName>
</protein>
<accession>A0A1A9K9M7</accession>
<reference evidence="1 3" key="1">
    <citation type="submission" date="2016-05" db="EMBL/GenBank/DDBJ databases">
        <title>Genome Sequence of Pseudomonas citronellolis Strain SJTE-3, an Estrogens and Persistent Organic Pollutants degradation strain.</title>
        <authorList>
            <person name="Liang R."/>
        </authorList>
    </citation>
    <scope>NUCLEOTIDE SEQUENCE [LARGE SCALE GENOMIC DNA]</scope>
    <source>
        <strain evidence="1 3">SJTE-3</strain>
    </source>
</reference>
<organism evidence="1 3">
    <name type="scientific">Pseudomonas citronellolis</name>
    <dbReference type="NCBI Taxonomy" id="53408"/>
    <lineage>
        <taxon>Bacteria</taxon>
        <taxon>Pseudomonadati</taxon>
        <taxon>Pseudomonadota</taxon>
        <taxon>Gammaproteobacteria</taxon>
        <taxon>Pseudomonadales</taxon>
        <taxon>Pseudomonadaceae</taxon>
        <taxon>Pseudomonas</taxon>
    </lineage>
</organism>
<proteinExistence type="predicted"/>
<reference evidence="2" key="2">
    <citation type="submission" date="2023-03" db="EMBL/GenBank/DDBJ databases">
        <title>Draft assemblies of triclosan tolerant bacteria isolated from returned activated sludge.</title>
        <authorList>
            <person name="Van Hamelsveld S."/>
        </authorList>
    </citation>
    <scope>NUCLEOTIDE SEQUENCE</scope>
    <source>
        <strain evidence="2">GW210015_S63</strain>
    </source>
</reference>
<dbReference type="RefSeq" id="WP_064582679.1">
    <property type="nucleotide sequence ID" value="NZ_CP015878.1"/>
</dbReference>
<evidence type="ECO:0000313" key="3">
    <source>
        <dbReference type="Proteomes" id="UP000077748"/>
    </source>
</evidence>
<dbReference type="EMBL" id="CP015878">
    <property type="protein sequence ID" value="ANI14486.1"/>
    <property type="molecule type" value="Genomic_DNA"/>
</dbReference>
<dbReference type="EMBL" id="JARJLR010000233">
    <property type="protein sequence ID" value="MDF3842729.1"/>
    <property type="molecule type" value="Genomic_DNA"/>
</dbReference>
<dbReference type="Proteomes" id="UP001220662">
    <property type="component" value="Unassembled WGS sequence"/>
</dbReference>
<evidence type="ECO:0000313" key="2">
    <source>
        <dbReference type="EMBL" id="MDF3842729.1"/>
    </source>
</evidence>
<name>A0A1A9K9M7_9PSED</name>
<dbReference type="AlphaFoldDB" id="A0A1A9K9M7"/>
<sequence>MIEYPEDLPFPQRSGYGFTPVSPLLRSELQSGRARQRRRFTSTPTVGSFTWLLSDTQAVLFEAWFKEVLLDGSQWFECPLKTPMGKKAYVARFTDIYSGPVLFGRSHWQYSANLELRERPVLIGGWAIYAPQFVAHMNLVDLAVNREWPEA</sequence>